<dbReference type="OrthoDB" id="653285at2759"/>
<dbReference type="RefSeq" id="XP_013603951.1">
    <property type="nucleotide sequence ID" value="XM_013748497.1"/>
</dbReference>
<dbReference type="eggNOG" id="ENOG502S5NS">
    <property type="taxonomic scope" value="Eukaryota"/>
</dbReference>
<dbReference type="AlphaFoldDB" id="A0A0D3DXP9"/>
<keyword evidence="1" id="KW-0732">Signal</keyword>
<proteinExistence type="predicted"/>
<evidence type="ECO:0008006" key="4">
    <source>
        <dbReference type="Google" id="ProtNLM"/>
    </source>
</evidence>
<feature type="signal peptide" evidence="1">
    <location>
        <begin position="1"/>
        <end position="29"/>
    </location>
</feature>
<dbReference type="HOGENOM" id="CLU_143102_0_0_1"/>
<organism evidence="2 3">
    <name type="scientific">Brassica oleracea var. oleracea</name>
    <dbReference type="NCBI Taxonomy" id="109376"/>
    <lineage>
        <taxon>Eukaryota</taxon>
        <taxon>Viridiplantae</taxon>
        <taxon>Streptophyta</taxon>
        <taxon>Embryophyta</taxon>
        <taxon>Tracheophyta</taxon>
        <taxon>Spermatophyta</taxon>
        <taxon>Magnoliopsida</taxon>
        <taxon>eudicotyledons</taxon>
        <taxon>Gunneridae</taxon>
        <taxon>Pentapetalae</taxon>
        <taxon>rosids</taxon>
        <taxon>malvids</taxon>
        <taxon>Brassicales</taxon>
        <taxon>Brassicaceae</taxon>
        <taxon>Brassiceae</taxon>
        <taxon>Brassica</taxon>
    </lineage>
</organism>
<keyword evidence="3" id="KW-1185">Reference proteome</keyword>
<reference evidence="2" key="2">
    <citation type="submission" date="2015-03" db="UniProtKB">
        <authorList>
            <consortium name="EnsemblPlants"/>
        </authorList>
    </citation>
    <scope>IDENTIFICATION</scope>
</reference>
<dbReference type="GeneID" id="106311294"/>
<dbReference type="Proteomes" id="UP000032141">
    <property type="component" value="Chromosome C8"/>
</dbReference>
<dbReference type="KEGG" id="boe:106311294"/>
<dbReference type="PANTHER" id="PTHR36312:SF15">
    <property type="entry name" value="THIONIN-LIKE PROTEIN"/>
    <property type="match status" value="1"/>
</dbReference>
<evidence type="ECO:0000313" key="2">
    <source>
        <dbReference type="EnsemblPlants" id="Bo8g107990.1"/>
    </source>
</evidence>
<evidence type="ECO:0000256" key="1">
    <source>
        <dbReference type="SAM" id="SignalP"/>
    </source>
</evidence>
<reference evidence="2 3" key="1">
    <citation type="journal article" date="2014" name="Genome Biol.">
        <title>Transcriptome and methylome profiling reveals relics of genome dominance in the mesopolyploid Brassica oleracea.</title>
        <authorList>
            <person name="Parkin I.A."/>
            <person name="Koh C."/>
            <person name="Tang H."/>
            <person name="Robinson S.J."/>
            <person name="Kagale S."/>
            <person name="Clarke W.E."/>
            <person name="Town C.D."/>
            <person name="Nixon J."/>
            <person name="Krishnakumar V."/>
            <person name="Bidwell S.L."/>
            <person name="Denoeud F."/>
            <person name="Belcram H."/>
            <person name="Links M.G."/>
            <person name="Just J."/>
            <person name="Clarke C."/>
            <person name="Bender T."/>
            <person name="Huebert T."/>
            <person name="Mason A.S."/>
            <person name="Pires J.C."/>
            <person name="Barker G."/>
            <person name="Moore J."/>
            <person name="Walley P.G."/>
            <person name="Manoli S."/>
            <person name="Batley J."/>
            <person name="Edwards D."/>
            <person name="Nelson M.N."/>
            <person name="Wang X."/>
            <person name="Paterson A.H."/>
            <person name="King G."/>
            <person name="Bancroft I."/>
            <person name="Chalhoub B."/>
            <person name="Sharpe A.G."/>
        </authorList>
    </citation>
    <scope>NUCLEOTIDE SEQUENCE</scope>
    <source>
        <strain evidence="2 3">cv. TO1000</strain>
    </source>
</reference>
<dbReference type="OMA" id="CIDRCAI"/>
<protein>
    <recommendedName>
        <fullName evidence="4">Thionin-like protein</fullName>
    </recommendedName>
</protein>
<dbReference type="EnsemblPlants" id="Bo8g107990.1">
    <property type="protein sequence ID" value="Bo8g107990.1"/>
    <property type="gene ID" value="Bo8g107990"/>
</dbReference>
<accession>A0A0D3DXP9</accession>
<feature type="chain" id="PRO_5002270667" description="Thionin-like protein" evidence="1">
    <location>
        <begin position="30"/>
        <end position="132"/>
    </location>
</feature>
<name>A0A0D3DXP9_BRAOL</name>
<sequence length="132" mass="14484">MRSTGETIIMLITIMIVMAMGNFVAQTQAQDTLSFRNCYPGCIDRCAIEKQLPKLLLCPFTCILTCLAPPTSNIPPSHSQIILAKKIDHTDYFCKLSCATHHCASLSSLRNPNVDKVGDCVDSCSNKCSNKN</sequence>
<dbReference type="PANTHER" id="PTHR36312">
    <property type="entry name" value="THIONIN-LIKE PROTEIN 1"/>
    <property type="match status" value="1"/>
</dbReference>
<evidence type="ECO:0000313" key="3">
    <source>
        <dbReference type="Proteomes" id="UP000032141"/>
    </source>
</evidence>
<dbReference type="InterPro" id="IPR038975">
    <property type="entry name" value="THNL"/>
</dbReference>
<dbReference type="Gramene" id="Bo8g107990.1">
    <property type="protein sequence ID" value="Bo8g107990.1"/>
    <property type="gene ID" value="Bo8g107990"/>
</dbReference>